<keyword evidence="2" id="KW-1185">Reference proteome</keyword>
<reference evidence="1 2" key="1">
    <citation type="submission" date="2021-03" db="EMBL/GenBank/DDBJ databases">
        <title>Gelidibacter sp. nov., isolated from costal sediment.</title>
        <authorList>
            <person name="Lun K.-Y."/>
        </authorList>
    </citation>
    <scope>NUCLEOTIDE SEQUENCE [LARGE SCALE GENOMIC DNA]</scope>
    <source>
        <strain evidence="1 2">DF109</strain>
    </source>
</reference>
<evidence type="ECO:0000313" key="1">
    <source>
        <dbReference type="EMBL" id="MBO3097824.1"/>
    </source>
</evidence>
<accession>A0ABS3SQ51</accession>
<dbReference type="RefSeq" id="WP_208232964.1">
    <property type="nucleotide sequence ID" value="NZ_JAGEVG010000005.1"/>
</dbReference>
<evidence type="ECO:0000313" key="2">
    <source>
        <dbReference type="Proteomes" id="UP000681315"/>
    </source>
</evidence>
<protein>
    <submittedName>
        <fullName evidence="1">Uncharacterized protein</fullName>
    </submittedName>
</protein>
<name>A0ABS3SQ51_9FLAO</name>
<comment type="caution">
    <text evidence="1">The sequence shown here is derived from an EMBL/GenBank/DDBJ whole genome shotgun (WGS) entry which is preliminary data.</text>
</comment>
<proteinExistence type="predicted"/>
<gene>
    <name evidence="1" type="ORF">J4051_06065</name>
</gene>
<dbReference type="Proteomes" id="UP000681315">
    <property type="component" value="Unassembled WGS sequence"/>
</dbReference>
<sequence length="174" mass="19285">MALEKIIKPAIEIGKKGLKEGLDGLKEGKGFSESLKGGFETVKESAFKELDKFLSPESQNELTESAKKLDTVDQTITKYPESVKENPAEEVKDVNDVTKNVNKVSNQINENFEPSFLSDIKKGLEDFKAVLTQIQEVQDKLKELGVSPDLLTMLSAEAMDIEEMDELEEGEGSE</sequence>
<organism evidence="1 2">
    <name type="scientific">Gelidibacter pelagius</name>
    <dbReference type="NCBI Taxonomy" id="2819985"/>
    <lineage>
        <taxon>Bacteria</taxon>
        <taxon>Pseudomonadati</taxon>
        <taxon>Bacteroidota</taxon>
        <taxon>Flavobacteriia</taxon>
        <taxon>Flavobacteriales</taxon>
        <taxon>Flavobacteriaceae</taxon>
        <taxon>Gelidibacter</taxon>
    </lineage>
</organism>
<dbReference type="EMBL" id="JAGEVG010000005">
    <property type="protein sequence ID" value="MBO3097824.1"/>
    <property type="molecule type" value="Genomic_DNA"/>
</dbReference>